<evidence type="ECO:0000256" key="1">
    <source>
        <dbReference type="ARBA" id="ARBA00006964"/>
    </source>
</evidence>
<dbReference type="Proteomes" id="UP000663891">
    <property type="component" value="Unassembled WGS sequence"/>
</dbReference>
<dbReference type="Pfam" id="PF01784">
    <property type="entry name" value="DUF34_NIF3"/>
    <property type="match status" value="1"/>
</dbReference>
<dbReference type="OrthoDB" id="3345469at2759"/>
<evidence type="ECO:0000313" key="4">
    <source>
        <dbReference type="EMBL" id="CAF1207112.1"/>
    </source>
</evidence>
<dbReference type="EMBL" id="CAJOAY010001933">
    <property type="protein sequence ID" value="CAF3903686.1"/>
    <property type="molecule type" value="Genomic_DNA"/>
</dbReference>
<comment type="caution">
    <text evidence="8">The sequence shown here is derived from an EMBL/GenBank/DDBJ whole genome shotgun (WGS) entry which is preliminary data.</text>
</comment>
<dbReference type="Proteomes" id="UP000663845">
    <property type="component" value="Unassembled WGS sequence"/>
</dbReference>
<sequence>MCTSQKRVVLFFKDEQDYTSRPTEHIKENDTPSKSQHLLIITVPKEENINLIKDIKDAIIINEISCTASNGPAIQVSISCSLRAVSSIMDLYRNEDRIVKTIQIIDVQKPLDSRQGYGRLIQLKESRTIREIIENVKTLTGWKHIPLGVANNKTIDSPIKTIAVCAGSGSSVFNGVRNVDLQLTGELSHHAVLDAIHRGTTVILCDHTNTERGFLNIIKKHFEEIWNENQVKWFILERDKDPLEIV</sequence>
<dbReference type="EMBL" id="CAJNOG010000376">
    <property type="protein sequence ID" value="CAF1207112.1"/>
    <property type="molecule type" value="Genomic_DNA"/>
</dbReference>
<dbReference type="Proteomes" id="UP000663844">
    <property type="component" value="Unassembled WGS sequence"/>
</dbReference>
<keyword evidence="3" id="KW-0479">Metal-binding</keyword>
<evidence type="ECO:0000313" key="10">
    <source>
        <dbReference type="Proteomes" id="UP000663868"/>
    </source>
</evidence>
<dbReference type="InterPro" id="IPR036069">
    <property type="entry name" value="DUF34/NIF3_sf"/>
</dbReference>
<dbReference type="Proteomes" id="UP000663881">
    <property type="component" value="Unassembled WGS sequence"/>
</dbReference>
<proteinExistence type="inferred from homology"/>
<protein>
    <recommendedName>
        <fullName evidence="2">NIF3-like protein 1</fullName>
    </recommendedName>
</protein>
<dbReference type="Gene3D" id="3.40.1390.30">
    <property type="entry name" value="NIF3 (NGG1p interacting factor 3)-like"/>
    <property type="match status" value="1"/>
</dbReference>
<evidence type="ECO:0000313" key="6">
    <source>
        <dbReference type="EMBL" id="CAF1466639.1"/>
    </source>
</evidence>
<dbReference type="PANTHER" id="PTHR13799">
    <property type="entry name" value="NGG1 INTERACTING FACTOR 3"/>
    <property type="match status" value="1"/>
</dbReference>
<dbReference type="InterPro" id="IPR002678">
    <property type="entry name" value="DUF34/NIF3"/>
</dbReference>
<evidence type="ECO:0000313" key="5">
    <source>
        <dbReference type="EMBL" id="CAF1395602.1"/>
    </source>
</evidence>
<dbReference type="AlphaFoldDB" id="A0A819F4T1"/>
<dbReference type="GO" id="GO:0005739">
    <property type="term" value="C:mitochondrion"/>
    <property type="evidence" value="ECO:0007669"/>
    <property type="project" value="TreeGrafter"/>
</dbReference>
<evidence type="ECO:0000313" key="8">
    <source>
        <dbReference type="EMBL" id="CAF3861143.1"/>
    </source>
</evidence>
<gene>
    <name evidence="5" type="ORF">IZO911_LOCUS39201</name>
    <name evidence="4" type="ORF">JYZ213_LOCUS27244</name>
    <name evidence="8" type="ORF">KXQ929_LOCUS20660</name>
    <name evidence="9" type="ORF">OKA104_LOCUS24327</name>
    <name evidence="7" type="ORF">OXD698_LOCUS10585</name>
    <name evidence="6" type="ORF">VCS650_LOCUS40356</name>
</gene>
<feature type="binding site" evidence="3">
    <location>
        <position position="207"/>
    </location>
    <ligand>
        <name>a divalent metal cation</name>
        <dbReference type="ChEBI" id="CHEBI:60240"/>
        <label>1</label>
    </ligand>
</feature>
<dbReference type="EMBL" id="CAJOBB010001466">
    <property type="protein sequence ID" value="CAF3861143.1"/>
    <property type="molecule type" value="Genomic_DNA"/>
</dbReference>
<dbReference type="Proteomes" id="UP000663868">
    <property type="component" value="Unassembled WGS sequence"/>
</dbReference>
<dbReference type="EMBL" id="CAJOAZ010000568">
    <property type="protein sequence ID" value="CAF3676006.1"/>
    <property type="molecule type" value="Genomic_DNA"/>
</dbReference>
<evidence type="ECO:0000313" key="7">
    <source>
        <dbReference type="EMBL" id="CAF3676006.1"/>
    </source>
</evidence>
<dbReference type="EMBL" id="CAJNOE010001164">
    <property type="protein sequence ID" value="CAF1395602.1"/>
    <property type="molecule type" value="Genomic_DNA"/>
</dbReference>
<name>A0A819F4T1_9BILA</name>
<evidence type="ECO:0000256" key="2">
    <source>
        <dbReference type="ARBA" id="ARBA00019069"/>
    </source>
</evidence>
<organism evidence="8 10">
    <name type="scientific">Adineta steineri</name>
    <dbReference type="NCBI Taxonomy" id="433720"/>
    <lineage>
        <taxon>Eukaryota</taxon>
        <taxon>Metazoa</taxon>
        <taxon>Spiralia</taxon>
        <taxon>Gnathifera</taxon>
        <taxon>Rotifera</taxon>
        <taxon>Eurotatoria</taxon>
        <taxon>Bdelloidea</taxon>
        <taxon>Adinetida</taxon>
        <taxon>Adinetidae</taxon>
        <taxon>Adineta</taxon>
    </lineage>
</organism>
<reference evidence="8" key="1">
    <citation type="submission" date="2021-02" db="EMBL/GenBank/DDBJ databases">
        <authorList>
            <person name="Nowell W R."/>
        </authorList>
    </citation>
    <scope>NUCLEOTIDE SEQUENCE</scope>
</reference>
<dbReference type="PANTHER" id="PTHR13799:SF13">
    <property type="entry name" value="NIF3-LIKE PROTEIN 1"/>
    <property type="match status" value="1"/>
</dbReference>
<feature type="binding site" evidence="3">
    <location>
        <position position="211"/>
    </location>
    <ligand>
        <name>a divalent metal cation</name>
        <dbReference type="ChEBI" id="CHEBI:60240"/>
        <label>1</label>
    </ligand>
</feature>
<dbReference type="SUPFAM" id="SSF102705">
    <property type="entry name" value="NIF3 (NGG1p interacting factor 3)-like"/>
    <property type="match status" value="1"/>
</dbReference>
<dbReference type="EMBL" id="CAJNON010001492">
    <property type="protein sequence ID" value="CAF1466639.1"/>
    <property type="molecule type" value="Genomic_DNA"/>
</dbReference>
<dbReference type="GO" id="GO:0046872">
    <property type="term" value="F:metal ion binding"/>
    <property type="evidence" value="ECO:0007669"/>
    <property type="project" value="UniProtKB-KW"/>
</dbReference>
<accession>A0A819F4T1</accession>
<comment type="similarity">
    <text evidence="1">Belongs to the GTP cyclohydrolase I type 2/NIF3 family.</text>
</comment>
<evidence type="ECO:0000256" key="3">
    <source>
        <dbReference type="PIRSR" id="PIRSR602678-1"/>
    </source>
</evidence>
<dbReference type="Proteomes" id="UP000663860">
    <property type="component" value="Unassembled WGS sequence"/>
</dbReference>
<evidence type="ECO:0000313" key="9">
    <source>
        <dbReference type="EMBL" id="CAF3903686.1"/>
    </source>
</evidence>